<dbReference type="Pfam" id="PF15110">
    <property type="entry name" value="TMEM141"/>
    <property type="match status" value="1"/>
</dbReference>
<feature type="region of interest" description="Disordered" evidence="1">
    <location>
        <begin position="108"/>
        <end position="137"/>
    </location>
</feature>
<evidence type="ECO:0000313" key="3">
    <source>
        <dbReference type="Proteomes" id="UP000675900"/>
    </source>
</evidence>
<dbReference type="Gene3D" id="1.10.3350.20">
    <property type="entry name" value="Tmem141 protein family"/>
    <property type="match status" value="1"/>
</dbReference>
<reference evidence="2" key="2">
    <citation type="submission" date="2025-09" db="UniProtKB">
        <authorList>
            <consortium name="Ensembl"/>
        </authorList>
    </citation>
    <scope>IDENTIFICATION</scope>
</reference>
<gene>
    <name evidence="2" type="primary">TMEM141</name>
</gene>
<evidence type="ECO:0000313" key="2">
    <source>
        <dbReference type="Ensembl" id="ENSPTIP00000012604.1"/>
    </source>
</evidence>
<evidence type="ECO:0000256" key="1">
    <source>
        <dbReference type="SAM" id="MobiDB-lite"/>
    </source>
</evidence>
<protein>
    <submittedName>
        <fullName evidence="2">Transmembrane protein 141</fullName>
    </submittedName>
</protein>
<dbReference type="Ensembl" id="ENSPTIT00000016633.1">
    <property type="protein sequence ID" value="ENSPTIP00000012604.1"/>
    <property type="gene ID" value="ENSPTIG00000012616.1"/>
</dbReference>
<dbReference type="InterPro" id="IPR038259">
    <property type="entry name" value="Tmem141_sf"/>
</dbReference>
<dbReference type="AlphaFoldDB" id="A0A8C9K9V6"/>
<organism evidence="2 3">
    <name type="scientific">Panthera tigris altaica</name>
    <name type="common">Siberian tiger</name>
    <dbReference type="NCBI Taxonomy" id="74533"/>
    <lineage>
        <taxon>Eukaryota</taxon>
        <taxon>Metazoa</taxon>
        <taxon>Chordata</taxon>
        <taxon>Craniata</taxon>
        <taxon>Vertebrata</taxon>
        <taxon>Euteleostomi</taxon>
        <taxon>Mammalia</taxon>
        <taxon>Eutheria</taxon>
        <taxon>Laurasiatheria</taxon>
        <taxon>Carnivora</taxon>
        <taxon>Feliformia</taxon>
        <taxon>Felidae</taxon>
        <taxon>Pantherinae</taxon>
        <taxon>Panthera</taxon>
    </lineage>
</organism>
<dbReference type="GeneTree" id="ENSGT00940000153116"/>
<proteinExistence type="predicted"/>
<dbReference type="Proteomes" id="UP000675900">
    <property type="component" value="Unassembled WGS sequence"/>
</dbReference>
<accession>A0A8C9K9V6</accession>
<dbReference type="PANTHER" id="PTHR47229:SF1">
    <property type="entry name" value="TRANSMEMBRANE PROTEIN 141"/>
    <property type="match status" value="1"/>
</dbReference>
<keyword evidence="3" id="KW-1185">Reference proteome</keyword>
<sequence length="137" mass="15078">AVGTGASWVDMQGLREYAACQSSAFVKGIFTFVTGTGATFGLQMFLQRKFPYPFQWKVLVRPRPTAHWPLPLSPVTGSVASYWVTRVESHRCSNLWLFLETGRLPKDLGTGERLLETGGSPKTQGTRERLGAAGSRT</sequence>
<reference evidence="2" key="1">
    <citation type="submission" date="2025-08" db="UniProtKB">
        <authorList>
            <consortium name="Ensembl"/>
        </authorList>
    </citation>
    <scope>IDENTIFICATION</scope>
</reference>
<dbReference type="PANTHER" id="PTHR47229">
    <property type="entry name" value="TRANSMEMBRANE PROTEIN 141"/>
    <property type="match status" value="1"/>
</dbReference>
<dbReference type="InterPro" id="IPR026788">
    <property type="entry name" value="Tmem141"/>
</dbReference>
<name>A0A8C9K9V6_PANTA</name>